<organism evidence="2 3">
    <name type="scientific">Marasmiellus scandens</name>
    <dbReference type="NCBI Taxonomy" id="2682957"/>
    <lineage>
        <taxon>Eukaryota</taxon>
        <taxon>Fungi</taxon>
        <taxon>Dikarya</taxon>
        <taxon>Basidiomycota</taxon>
        <taxon>Agaricomycotina</taxon>
        <taxon>Agaricomycetes</taxon>
        <taxon>Agaricomycetidae</taxon>
        <taxon>Agaricales</taxon>
        <taxon>Marasmiineae</taxon>
        <taxon>Omphalotaceae</taxon>
        <taxon>Marasmiellus</taxon>
    </lineage>
</organism>
<name>A0ABR1JKX8_9AGAR</name>
<evidence type="ECO:0000313" key="2">
    <source>
        <dbReference type="EMBL" id="KAK7462118.1"/>
    </source>
</evidence>
<feature type="region of interest" description="Disordered" evidence="1">
    <location>
        <begin position="344"/>
        <end position="515"/>
    </location>
</feature>
<comment type="caution">
    <text evidence="2">The sequence shown here is derived from an EMBL/GenBank/DDBJ whole genome shotgun (WGS) entry which is preliminary data.</text>
</comment>
<sequence length="573" mass="64663">MMDSSAVPISYSEYKLGDSVLLNSLCWRTTLFKKDTWAERLEHLSPELQQLGHGVAKILTAKLTTVEGIRIRQALDKSLSQIEDQEAKSVAFLVTGLQILDLLSQVRDIGNTRNPEDFEKWDPIPRTAFKSLNTLPVGLSSLFSEGDTDGWPSLFDGVGERLKHMDVRSSSDITESAEFPERERRVLERIVKHVGVKNAIKMFLNGDYVLLHLLFLIEGHGEFPADDHLDRLYPTQERLQYRHFTAPLMYLTNLTSLILLPATQICKNAIKPTVLWQMNYCIGNQLPPQVDQINFAILGELMVAAKNGFDSSWLFHQIFAIGNHTLQNALVSSQDRRFFNKHPEGQTALQSPTTNSGTDVPMITGQGTENKNEEADANCQQKHSAIKGKGKQVEDDGDEGDDDEDDDDEDDDDEDDDDEDDDDEDDDDEDDDDDQEEGEEEEDTNRPQKPGATKAKRKLVESEDSDHDKERGSSRSSRNRKRFRKSAVPVIRHSPRKNSRKTHMSYSISSKKRASKVQYRLASMKSTDVEDPLDKLGSQLYLEDALPFEKIPRPNASSSLNLSLFLSHSLPSV</sequence>
<dbReference type="EMBL" id="JBANRG010000011">
    <property type="protein sequence ID" value="KAK7462118.1"/>
    <property type="molecule type" value="Genomic_DNA"/>
</dbReference>
<feature type="compositionally biased region" description="Acidic residues" evidence="1">
    <location>
        <begin position="395"/>
        <end position="443"/>
    </location>
</feature>
<dbReference type="Proteomes" id="UP001498398">
    <property type="component" value="Unassembled WGS sequence"/>
</dbReference>
<evidence type="ECO:0000256" key="1">
    <source>
        <dbReference type="SAM" id="MobiDB-lite"/>
    </source>
</evidence>
<proteinExistence type="predicted"/>
<accession>A0ABR1JKX8</accession>
<gene>
    <name evidence="2" type="ORF">VKT23_007721</name>
</gene>
<feature type="compositionally biased region" description="Polar residues" evidence="1">
    <location>
        <begin position="347"/>
        <end position="358"/>
    </location>
</feature>
<reference evidence="2 3" key="1">
    <citation type="submission" date="2024-01" db="EMBL/GenBank/DDBJ databases">
        <title>A draft genome for the cacao thread blight pathogen Marasmiellus scandens.</title>
        <authorList>
            <person name="Baruah I.K."/>
            <person name="Leung J."/>
            <person name="Bukari Y."/>
            <person name="Amoako-Attah I."/>
            <person name="Meinhardt L.W."/>
            <person name="Bailey B.A."/>
            <person name="Cohen S.P."/>
        </authorList>
    </citation>
    <scope>NUCLEOTIDE SEQUENCE [LARGE SCALE GENOMIC DNA]</scope>
    <source>
        <strain evidence="2 3">GH-19</strain>
    </source>
</reference>
<keyword evidence="3" id="KW-1185">Reference proteome</keyword>
<protein>
    <submittedName>
        <fullName evidence="2">Uncharacterized protein</fullName>
    </submittedName>
</protein>
<evidence type="ECO:0000313" key="3">
    <source>
        <dbReference type="Proteomes" id="UP001498398"/>
    </source>
</evidence>
<feature type="compositionally biased region" description="Basic and acidic residues" evidence="1">
    <location>
        <begin position="458"/>
        <end position="473"/>
    </location>
</feature>
<feature type="compositionally biased region" description="Basic residues" evidence="1">
    <location>
        <begin position="493"/>
        <end position="503"/>
    </location>
</feature>